<organism evidence="3 4">
    <name type="scientific">Aquincola agrisoli</name>
    <dbReference type="NCBI Taxonomy" id="3119538"/>
    <lineage>
        <taxon>Bacteria</taxon>
        <taxon>Pseudomonadati</taxon>
        <taxon>Pseudomonadota</taxon>
        <taxon>Betaproteobacteria</taxon>
        <taxon>Burkholderiales</taxon>
        <taxon>Sphaerotilaceae</taxon>
        <taxon>Aquincola</taxon>
    </lineage>
</organism>
<evidence type="ECO:0000313" key="4">
    <source>
        <dbReference type="Proteomes" id="UP001336250"/>
    </source>
</evidence>
<evidence type="ECO:0000313" key="3">
    <source>
        <dbReference type="EMBL" id="MEF7615712.1"/>
    </source>
</evidence>
<dbReference type="InterPro" id="IPR029065">
    <property type="entry name" value="Enolase_C-like"/>
</dbReference>
<dbReference type="PROSITE" id="PS00909">
    <property type="entry name" value="MR_MLE_2"/>
    <property type="match status" value="1"/>
</dbReference>
<sequence>MPRTTIRSIDCLKLRLPFRHGAEPPLFAGRPRTTLDSVLVRVELDNGAVGWGEAYGGELDALAAVLAHRVAPLACGRDALEPGLTPALERTLHNLGRSGVLLHALSGLDIALWDLRGKLEGVPLHALLGGAKRQRIPAYASLLQYYGDAGLVACHTARALEDGFGRVKLHERTAAAVAAARRALGPGLPLMVDTNCAWQLDEAVRTVREMAPFDPLWIEEPLWPPEDGGSLAALRAATGIPVAVGENASSLFELQSLVANAGVDYLQPSAIKCGGVTALWQLARQCEGTAVRFSPQSAFFGPGFLATLHVLAAQEAECAVERLYCELGAVPYGTAVPLQRGHFTLTDRPGLGADPEPALIDGPFVSRP</sequence>
<reference evidence="3 4" key="1">
    <citation type="submission" date="2024-02" db="EMBL/GenBank/DDBJ databases">
        <title>Genome sequence of Aquincola sp. MAHUQ-54.</title>
        <authorList>
            <person name="Huq M.A."/>
        </authorList>
    </citation>
    <scope>NUCLEOTIDE SEQUENCE [LARGE SCALE GENOMIC DNA]</scope>
    <source>
        <strain evidence="3 4">MAHUQ-54</strain>
    </source>
</reference>
<dbReference type="Gene3D" id="3.20.20.120">
    <property type="entry name" value="Enolase-like C-terminal domain"/>
    <property type="match status" value="1"/>
</dbReference>
<dbReference type="CDD" id="cd03316">
    <property type="entry name" value="MR_like"/>
    <property type="match status" value="1"/>
</dbReference>
<dbReference type="SUPFAM" id="SSF54826">
    <property type="entry name" value="Enolase N-terminal domain-like"/>
    <property type="match status" value="1"/>
</dbReference>
<proteinExistence type="predicted"/>
<keyword evidence="1" id="KW-0456">Lyase</keyword>
<dbReference type="PANTHER" id="PTHR48080:SF2">
    <property type="entry name" value="D-GALACTONATE DEHYDRATASE"/>
    <property type="match status" value="1"/>
</dbReference>
<dbReference type="SUPFAM" id="SSF51604">
    <property type="entry name" value="Enolase C-terminal domain-like"/>
    <property type="match status" value="1"/>
</dbReference>
<dbReference type="GO" id="GO:0016829">
    <property type="term" value="F:lyase activity"/>
    <property type="evidence" value="ECO:0007669"/>
    <property type="project" value="UniProtKB-KW"/>
</dbReference>
<dbReference type="Pfam" id="PF02746">
    <property type="entry name" value="MR_MLE_N"/>
    <property type="match status" value="1"/>
</dbReference>
<dbReference type="Pfam" id="PF13378">
    <property type="entry name" value="MR_MLE_C"/>
    <property type="match status" value="1"/>
</dbReference>
<evidence type="ECO:0000256" key="1">
    <source>
        <dbReference type="ARBA" id="ARBA00023239"/>
    </source>
</evidence>
<dbReference type="InterPro" id="IPR013342">
    <property type="entry name" value="Mandelate_racemase_C"/>
</dbReference>
<dbReference type="InterPro" id="IPR029017">
    <property type="entry name" value="Enolase-like_N"/>
</dbReference>
<dbReference type="SMART" id="SM00922">
    <property type="entry name" value="MR_MLE"/>
    <property type="match status" value="1"/>
</dbReference>
<dbReference type="InterPro" id="IPR013341">
    <property type="entry name" value="Mandelate_racemase_N_dom"/>
</dbReference>
<dbReference type="InterPro" id="IPR034593">
    <property type="entry name" value="DgoD-like"/>
</dbReference>
<evidence type="ECO:0000259" key="2">
    <source>
        <dbReference type="SMART" id="SM00922"/>
    </source>
</evidence>
<dbReference type="EMBL" id="JAZIBG010000036">
    <property type="protein sequence ID" value="MEF7615712.1"/>
    <property type="molecule type" value="Genomic_DNA"/>
</dbReference>
<dbReference type="PANTHER" id="PTHR48080">
    <property type="entry name" value="D-GALACTONATE DEHYDRATASE-RELATED"/>
    <property type="match status" value="1"/>
</dbReference>
<keyword evidence="4" id="KW-1185">Reference proteome</keyword>
<feature type="domain" description="Mandelate racemase/muconate lactonizing enzyme C-terminal" evidence="2">
    <location>
        <begin position="148"/>
        <end position="241"/>
    </location>
</feature>
<dbReference type="SFLD" id="SFLDS00001">
    <property type="entry name" value="Enolase"/>
    <property type="match status" value="1"/>
</dbReference>
<dbReference type="PROSITE" id="PS00908">
    <property type="entry name" value="MR_MLE_1"/>
    <property type="match status" value="1"/>
</dbReference>
<name>A0AAW9QFV5_9BURK</name>
<accession>A0AAW9QFV5</accession>
<dbReference type="InterPro" id="IPR018110">
    <property type="entry name" value="Mandel_Rmase/mucon_lact_enz_CS"/>
</dbReference>
<dbReference type="AlphaFoldDB" id="A0AAW9QFV5"/>
<dbReference type="Proteomes" id="UP001336250">
    <property type="component" value="Unassembled WGS sequence"/>
</dbReference>
<comment type="caution">
    <text evidence="3">The sequence shown here is derived from an EMBL/GenBank/DDBJ whole genome shotgun (WGS) entry which is preliminary data.</text>
</comment>
<dbReference type="GO" id="GO:0009063">
    <property type="term" value="P:amino acid catabolic process"/>
    <property type="evidence" value="ECO:0007669"/>
    <property type="project" value="InterPro"/>
</dbReference>
<dbReference type="Gene3D" id="3.30.390.10">
    <property type="entry name" value="Enolase-like, N-terminal domain"/>
    <property type="match status" value="1"/>
</dbReference>
<dbReference type="InterPro" id="IPR036849">
    <property type="entry name" value="Enolase-like_C_sf"/>
</dbReference>
<protein>
    <submittedName>
        <fullName evidence="3">Mandelate racemase/muconate lactonizing enzyme family protein</fullName>
    </submittedName>
</protein>
<gene>
    <name evidence="3" type="ORF">V4F39_17495</name>
</gene>
<dbReference type="RefSeq" id="WP_332291016.1">
    <property type="nucleotide sequence ID" value="NZ_JAZIBG010000036.1"/>
</dbReference>